<feature type="region of interest" description="Disordered" evidence="1">
    <location>
        <begin position="181"/>
        <end position="205"/>
    </location>
</feature>
<evidence type="ECO:0000256" key="2">
    <source>
        <dbReference type="SAM" id="Phobius"/>
    </source>
</evidence>
<dbReference type="Gene3D" id="1.10.287.210">
    <property type="match status" value="1"/>
</dbReference>
<keyword evidence="2" id="KW-1133">Transmembrane helix</keyword>
<keyword evidence="2" id="KW-0812">Transmembrane</keyword>
<proteinExistence type="predicted"/>
<dbReference type="Pfam" id="PF00429">
    <property type="entry name" value="TLV_coat"/>
    <property type="match status" value="1"/>
</dbReference>
<dbReference type="PANTHER" id="PTHR10424:SF82">
    <property type="entry name" value="ENVELOPE GLYCOPROTEIN-RELATED"/>
    <property type="match status" value="1"/>
</dbReference>
<evidence type="ECO:0008006" key="5">
    <source>
        <dbReference type="Google" id="ProtNLM"/>
    </source>
</evidence>
<dbReference type="PANTHER" id="PTHR10424">
    <property type="entry name" value="VIRAL ENVELOPE PROTEIN"/>
    <property type="match status" value="1"/>
</dbReference>
<dbReference type="CDD" id="cd09851">
    <property type="entry name" value="HTLV-1-like_HR1-HR2"/>
    <property type="match status" value="1"/>
</dbReference>
<dbReference type="Gene3D" id="3.90.310.10">
    <property type="entry name" value="ENV polyprotein, receptor-binding domain"/>
    <property type="match status" value="2"/>
</dbReference>
<organism evidence="3 4">
    <name type="scientific">Bubo bubo</name>
    <name type="common">Eurasian eagle-owl</name>
    <name type="synonym">Strix bubo</name>
    <dbReference type="NCBI Taxonomy" id="30461"/>
    <lineage>
        <taxon>Eukaryota</taxon>
        <taxon>Metazoa</taxon>
        <taxon>Chordata</taxon>
        <taxon>Craniata</taxon>
        <taxon>Vertebrata</taxon>
        <taxon>Euteleostomi</taxon>
        <taxon>Archelosauria</taxon>
        <taxon>Archosauria</taxon>
        <taxon>Dinosauria</taxon>
        <taxon>Saurischia</taxon>
        <taxon>Theropoda</taxon>
        <taxon>Coelurosauria</taxon>
        <taxon>Aves</taxon>
        <taxon>Neognathae</taxon>
        <taxon>Neoaves</taxon>
        <taxon>Telluraves</taxon>
        <taxon>Strigiformes</taxon>
        <taxon>Strigidae</taxon>
        <taxon>Bubo</taxon>
    </lineage>
</organism>
<dbReference type="InterPro" id="IPR018154">
    <property type="entry name" value="TLV/ENV_coat_polyprotein"/>
</dbReference>
<keyword evidence="4" id="KW-1185">Reference proteome</keyword>
<dbReference type="SUPFAM" id="SSF58069">
    <property type="entry name" value="Virus ectodomain"/>
    <property type="match status" value="1"/>
</dbReference>
<reference evidence="3" key="2">
    <citation type="submission" date="2025-09" db="UniProtKB">
        <authorList>
            <consortium name="Ensembl"/>
        </authorList>
    </citation>
    <scope>IDENTIFICATION</scope>
</reference>
<keyword evidence="2" id="KW-0472">Membrane</keyword>
<feature type="transmembrane region" description="Helical" evidence="2">
    <location>
        <begin position="523"/>
        <end position="549"/>
    </location>
</feature>
<evidence type="ECO:0000313" key="3">
    <source>
        <dbReference type="Ensembl" id="ENSBOBP00000000049.1"/>
    </source>
</evidence>
<evidence type="ECO:0000313" key="4">
    <source>
        <dbReference type="Proteomes" id="UP000694567"/>
    </source>
</evidence>
<dbReference type="SUPFAM" id="SSF49830">
    <property type="entry name" value="ENV polyprotein, receptor-binding domain"/>
    <property type="match status" value="1"/>
</dbReference>
<sequence>TVGITLSPPTLLRYVIVFWFCYPVHTTASSMHQPHKWSLIQMETSQLINSTITAGSPSFKVHLSSLIRAGEGDTWKWQAQYKAFYICPASNPGKGYCNYPGHYYCAYWGSYLVVGWGPPGCWCSYIYLNVSKPQDPSWTVGRSWGIRFWEQGTDRGGLFSIKKEPVPPVIPQAIQAIGPNKAMKETNRNQEKGKTNKGSKSGTTTLPSLIQAEPILTPETNPLLDPLWKIVQASYTSLNLTHPELTTHCWLCYDVQPPYYEAIGTQTPFNRSNEASPPQCNWGDRKKGITMQHVKGTGTCIGTVPKRRRKLCKNTLEAPTSIQGKWLIPSPGARWICSKTGLTPCITLDVFDSSSEYCVQVIVLPRVLYHRENDVFEQIEKIGHRIVKREPLSAITIATLLGIGAAGAGTGIASLVQQQQGLHSLRVAVDEDLERIEKSISALEKSLTSLSEVVLQNRRGMDLLFFQQGGLCVALGEECCVYADHTGVVRDTMTKLREGLEKRRREREQQQSCYESWFTHSPWLNTLLSTIAGPLILLIIGLTFGPCIMNKVIAIVKGRLETVHLLLVGQQYQPVEHQEDAPVLKSAREASAISDIL</sequence>
<accession>A0A8C0EAG8</accession>
<dbReference type="Ensembl" id="ENSBOBT00000000050.1">
    <property type="protein sequence ID" value="ENSBOBP00000000049.1"/>
    <property type="gene ID" value="ENSBOBG00000000048.1"/>
</dbReference>
<dbReference type="AlphaFoldDB" id="A0A8C0EAG8"/>
<name>A0A8C0EAG8_BUBBB</name>
<dbReference type="InterPro" id="IPR008981">
    <property type="entry name" value="FMuLV_rcpt-bd"/>
</dbReference>
<feature type="compositionally biased region" description="Low complexity" evidence="1">
    <location>
        <begin position="196"/>
        <end position="205"/>
    </location>
</feature>
<protein>
    <recommendedName>
        <fullName evidence="5">Envelope protein</fullName>
    </recommendedName>
</protein>
<dbReference type="Proteomes" id="UP000694567">
    <property type="component" value="Unplaced"/>
</dbReference>
<evidence type="ECO:0000256" key="1">
    <source>
        <dbReference type="SAM" id="MobiDB-lite"/>
    </source>
</evidence>
<feature type="compositionally biased region" description="Basic and acidic residues" evidence="1">
    <location>
        <begin position="182"/>
        <end position="194"/>
    </location>
</feature>
<reference evidence="3" key="1">
    <citation type="submission" date="2025-08" db="UniProtKB">
        <authorList>
            <consortium name="Ensembl"/>
        </authorList>
    </citation>
    <scope>IDENTIFICATION</scope>
</reference>